<keyword evidence="2" id="KW-1185">Reference proteome</keyword>
<reference evidence="1" key="1">
    <citation type="journal article" date="2023" name="Science">
        <title>Genome structures resolve the early diversification of teleost fishes.</title>
        <authorList>
            <person name="Parey E."/>
            <person name="Louis A."/>
            <person name="Montfort J."/>
            <person name="Bouchez O."/>
            <person name="Roques C."/>
            <person name="Iampietro C."/>
            <person name="Lluch J."/>
            <person name="Castinel A."/>
            <person name="Donnadieu C."/>
            <person name="Desvignes T."/>
            <person name="Floi Bucao C."/>
            <person name="Jouanno E."/>
            <person name="Wen M."/>
            <person name="Mejri S."/>
            <person name="Dirks R."/>
            <person name="Jansen H."/>
            <person name="Henkel C."/>
            <person name="Chen W.J."/>
            <person name="Zahm M."/>
            <person name="Cabau C."/>
            <person name="Klopp C."/>
            <person name="Thompson A.W."/>
            <person name="Robinson-Rechavi M."/>
            <person name="Braasch I."/>
            <person name="Lecointre G."/>
            <person name="Bobe J."/>
            <person name="Postlethwait J.H."/>
            <person name="Berthelot C."/>
            <person name="Roest Crollius H."/>
            <person name="Guiguen Y."/>
        </authorList>
    </citation>
    <scope>NUCLEOTIDE SEQUENCE</scope>
    <source>
        <strain evidence="1">WJC10195</strain>
    </source>
</reference>
<dbReference type="EMBL" id="JAINUF010000001">
    <property type="protein sequence ID" value="KAJ8381521.1"/>
    <property type="molecule type" value="Genomic_DNA"/>
</dbReference>
<dbReference type="AlphaFoldDB" id="A0A9Q1JCE2"/>
<gene>
    <name evidence="1" type="ORF">SKAU_G00022990</name>
</gene>
<evidence type="ECO:0008006" key="3">
    <source>
        <dbReference type="Google" id="ProtNLM"/>
    </source>
</evidence>
<comment type="caution">
    <text evidence="1">The sequence shown here is derived from an EMBL/GenBank/DDBJ whole genome shotgun (WGS) entry which is preliminary data.</text>
</comment>
<evidence type="ECO:0000313" key="2">
    <source>
        <dbReference type="Proteomes" id="UP001152622"/>
    </source>
</evidence>
<sequence>MSPLTPLNLSIPQLLSLLFHLHAPPQLLQRTMQAAVQPPPILNLASACNTLQPSLLEEKLYAMQVDHDMVAWITDYLTNRPQYVRLQSALSDVEMGNTGAPQGTVLSPFLFTTYTSDFSYNSGTCHL</sequence>
<organism evidence="1 2">
    <name type="scientific">Synaphobranchus kaupii</name>
    <name type="common">Kaup's arrowtooth eel</name>
    <dbReference type="NCBI Taxonomy" id="118154"/>
    <lineage>
        <taxon>Eukaryota</taxon>
        <taxon>Metazoa</taxon>
        <taxon>Chordata</taxon>
        <taxon>Craniata</taxon>
        <taxon>Vertebrata</taxon>
        <taxon>Euteleostomi</taxon>
        <taxon>Actinopterygii</taxon>
        <taxon>Neopterygii</taxon>
        <taxon>Teleostei</taxon>
        <taxon>Anguilliformes</taxon>
        <taxon>Synaphobranchidae</taxon>
        <taxon>Synaphobranchus</taxon>
    </lineage>
</organism>
<dbReference type="PANTHER" id="PTHR33332">
    <property type="entry name" value="REVERSE TRANSCRIPTASE DOMAIN-CONTAINING PROTEIN"/>
    <property type="match status" value="1"/>
</dbReference>
<protein>
    <recommendedName>
        <fullName evidence="3">Reverse transcriptase domain-containing protein</fullName>
    </recommendedName>
</protein>
<accession>A0A9Q1JCE2</accession>
<name>A0A9Q1JCE2_SYNKA</name>
<proteinExistence type="predicted"/>
<dbReference type="Proteomes" id="UP001152622">
    <property type="component" value="Chromosome 1"/>
</dbReference>
<evidence type="ECO:0000313" key="1">
    <source>
        <dbReference type="EMBL" id="KAJ8381521.1"/>
    </source>
</evidence>
<dbReference type="OrthoDB" id="411173at2759"/>